<gene>
    <name evidence="1" type="ORF">ACJ73_02872</name>
</gene>
<evidence type="ECO:0000313" key="1">
    <source>
        <dbReference type="EMBL" id="OJD25748.1"/>
    </source>
</evidence>
<dbReference type="VEuPathDB" id="FungiDB:ACJ73_02872"/>
<proteinExistence type="predicted"/>
<dbReference type="Proteomes" id="UP000242791">
    <property type="component" value="Unassembled WGS sequence"/>
</dbReference>
<comment type="caution">
    <text evidence="1">The sequence shown here is derived from an EMBL/GenBank/DDBJ whole genome shotgun (WGS) entry which is preliminary data.</text>
</comment>
<dbReference type="AlphaFoldDB" id="A0A1J9RCN7"/>
<protein>
    <submittedName>
        <fullName evidence="1">Uncharacterized protein</fullName>
    </submittedName>
</protein>
<evidence type="ECO:0000313" key="2">
    <source>
        <dbReference type="Proteomes" id="UP000242791"/>
    </source>
</evidence>
<keyword evidence="2" id="KW-1185">Reference proteome</keyword>
<organism evidence="1 2">
    <name type="scientific">Blastomyces percursus</name>
    <dbReference type="NCBI Taxonomy" id="1658174"/>
    <lineage>
        <taxon>Eukaryota</taxon>
        <taxon>Fungi</taxon>
        <taxon>Dikarya</taxon>
        <taxon>Ascomycota</taxon>
        <taxon>Pezizomycotina</taxon>
        <taxon>Eurotiomycetes</taxon>
        <taxon>Eurotiomycetidae</taxon>
        <taxon>Onygenales</taxon>
        <taxon>Ajellomycetaceae</taxon>
        <taxon>Blastomyces</taxon>
    </lineage>
</organism>
<reference evidence="1 2" key="1">
    <citation type="submission" date="2015-08" db="EMBL/GenBank/DDBJ databases">
        <title>Emmonsia species relationships and genome sequence.</title>
        <authorList>
            <person name="Cuomo C.A."/>
            <person name="Schwartz I.S."/>
            <person name="Kenyon C."/>
            <person name="De Hoog G.S."/>
            <person name="Govender N.P."/>
            <person name="Botha A."/>
            <person name="Moreno L."/>
            <person name="De Vries M."/>
            <person name="Munoz J.F."/>
            <person name="Stielow J.B."/>
        </authorList>
    </citation>
    <scope>NUCLEOTIDE SEQUENCE [LARGE SCALE GENOMIC DNA]</scope>
    <source>
        <strain evidence="1 2">EI222</strain>
    </source>
</reference>
<dbReference type="EMBL" id="LGTZ01000325">
    <property type="protein sequence ID" value="OJD25748.1"/>
    <property type="molecule type" value="Genomic_DNA"/>
</dbReference>
<name>A0A1J9RCN7_9EURO</name>
<sequence>MATVKPNLEVSIIDDERRKDFLDWFDKTDLKLDKEGIYYCDDPELRQRVWMLVEEVYEKVASYEIWLAQK</sequence>
<accession>A0A1J9RCN7</accession>